<name>A0A1C7M2W6_GRIFR</name>
<accession>A0A1C7M2W6</accession>
<keyword evidence="2" id="KW-1185">Reference proteome</keyword>
<evidence type="ECO:0000313" key="1">
    <source>
        <dbReference type="EMBL" id="OBZ71098.1"/>
    </source>
</evidence>
<evidence type="ECO:0000313" key="2">
    <source>
        <dbReference type="Proteomes" id="UP000092993"/>
    </source>
</evidence>
<comment type="caution">
    <text evidence="1">The sequence shown here is derived from an EMBL/GenBank/DDBJ whole genome shotgun (WGS) entry which is preliminary data.</text>
</comment>
<organism evidence="1 2">
    <name type="scientific">Grifola frondosa</name>
    <name type="common">Maitake</name>
    <name type="synonym">Polyporus frondosus</name>
    <dbReference type="NCBI Taxonomy" id="5627"/>
    <lineage>
        <taxon>Eukaryota</taxon>
        <taxon>Fungi</taxon>
        <taxon>Dikarya</taxon>
        <taxon>Basidiomycota</taxon>
        <taxon>Agaricomycotina</taxon>
        <taxon>Agaricomycetes</taxon>
        <taxon>Polyporales</taxon>
        <taxon>Grifolaceae</taxon>
        <taxon>Grifola</taxon>
    </lineage>
</organism>
<gene>
    <name evidence="1" type="ORF">A0H81_08800</name>
</gene>
<protein>
    <submittedName>
        <fullName evidence="1">Uncharacterized protein</fullName>
    </submittedName>
</protein>
<sequence>MHDQPRALPWDFHRSRYVSVIAAAFAAHPLHAQKLRSGKMAGRANLVPNFSPEAFASQIIASHPSIRYIVIKVNHTKPLFWKVTTTESGEITVDKTPEEDISLVMDF</sequence>
<proteinExistence type="predicted"/>
<dbReference type="EMBL" id="LUGG01000011">
    <property type="protein sequence ID" value="OBZ71098.1"/>
    <property type="molecule type" value="Genomic_DNA"/>
</dbReference>
<dbReference type="AlphaFoldDB" id="A0A1C7M2W6"/>
<reference evidence="1 2" key="1">
    <citation type="submission" date="2016-03" db="EMBL/GenBank/DDBJ databases">
        <title>Whole genome sequencing of Grifola frondosa 9006-11.</title>
        <authorList>
            <person name="Min B."/>
            <person name="Park H."/>
            <person name="Kim J.-G."/>
            <person name="Cho H."/>
            <person name="Oh Y.-L."/>
            <person name="Kong W.-S."/>
            <person name="Choi I.-G."/>
        </authorList>
    </citation>
    <scope>NUCLEOTIDE SEQUENCE [LARGE SCALE GENOMIC DNA]</scope>
    <source>
        <strain evidence="1 2">9006-11</strain>
    </source>
</reference>
<dbReference type="Proteomes" id="UP000092993">
    <property type="component" value="Unassembled WGS sequence"/>
</dbReference>